<gene>
    <name evidence="10" type="ORF">SSS_5743</name>
</gene>
<evidence type="ECO:0000256" key="2">
    <source>
        <dbReference type="ARBA" id="ARBA00004448"/>
    </source>
</evidence>
<keyword evidence="12" id="KW-1185">Reference proteome</keyword>
<keyword evidence="4 9" id="KW-0812">Transmembrane</keyword>
<dbReference type="EMBL" id="WVUK01000043">
    <property type="protein sequence ID" value="KAF7495992.1"/>
    <property type="molecule type" value="Genomic_DNA"/>
</dbReference>
<keyword evidence="6 9" id="KW-1133">Transmembrane helix</keyword>
<feature type="transmembrane region" description="Helical" evidence="9">
    <location>
        <begin position="60"/>
        <end position="78"/>
    </location>
</feature>
<evidence type="ECO:0000256" key="6">
    <source>
        <dbReference type="ARBA" id="ARBA00022989"/>
    </source>
</evidence>
<evidence type="ECO:0000256" key="3">
    <source>
        <dbReference type="ARBA" id="ARBA00006060"/>
    </source>
</evidence>
<dbReference type="GO" id="GO:0007007">
    <property type="term" value="P:inner mitochondrial membrane organization"/>
    <property type="evidence" value="ECO:0007669"/>
    <property type="project" value="TreeGrafter"/>
</dbReference>
<feature type="transmembrane region" description="Helical" evidence="9">
    <location>
        <begin position="84"/>
        <end position="102"/>
    </location>
</feature>
<keyword evidence="8 9" id="KW-0472">Membrane</keyword>
<dbReference type="PANTHER" id="PTHR15099:SF2">
    <property type="entry name" value="TRANSMEMBRANE PROTEIN 11, MITOCHONDRIAL"/>
    <property type="match status" value="1"/>
</dbReference>
<evidence type="ECO:0000256" key="1">
    <source>
        <dbReference type="ARBA" id="ARBA00002812"/>
    </source>
</evidence>
<protein>
    <submittedName>
        <fullName evidence="10">Transmembrane protein 11 -like protein, mitochondrial</fullName>
    </submittedName>
</protein>
<evidence type="ECO:0000256" key="8">
    <source>
        <dbReference type="ARBA" id="ARBA00023136"/>
    </source>
</evidence>
<comment type="subcellular location">
    <subcellularLocation>
        <location evidence="2">Mitochondrion inner membrane</location>
        <topology evidence="2">Multi-pass membrane protein</topology>
    </subcellularLocation>
</comment>
<dbReference type="OrthoDB" id="9970856at2759"/>
<dbReference type="EnsemblMetazoa" id="SSS_5743s_mrna">
    <property type="protein sequence ID" value="KAF7495992.1"/>
    <property type="gene ID" value="SSS_5743"/>
</dbReference>
<reference evidence="10" key="2">
    <citation type="submission" date="2020-01" db="EMBL/GenBank/DDBJ databases">
        <authorList>
            <person name="Korhonen P.K.K."/>
            <person name="Guangxu M.G."/>
            <person name="Wang T.W."/>
            <person name="Stroehlein A.J.S."/>
            <person name="Young N.D."/>
            <person name="Ang C.-S.A."/>
            <person name="Fernando D.W.F."/>
            <person name="Lu H.L."/>
            <person name="Taylor S.T."/>
            <person name="Ehtesham M.E.M."/>
            <person name="Najaraj S.H.N."/>
            <person name="Harsha G.H.G."/>
            <person name="Madugundu A.M."/>
            <person name="Renuse S.R."/>
            <person name="Holt D.H."/>
            <person name="Pandey A.P."/>
            <person name="Papenfuss A.P."/>
            <person name="Gasser R.B.G."/>
            <person name="Fischer K.F."/>
        </authorList>
    </citation>
    <scope>NUCLEOTIDE SEQUENCE</scope>
    <source>
        <strain evidence="10">SSS_KF_BRIS2020</strain>
    </source>
</reference>
<evidence type="ECO:0000256" key="7">
    <source>
        <dbReference type="ARBA" id="ARBA00023128"/>
    </source>
</evidence>
<accession>A0A834RFW4</accession>
<comment type="function">
    <text evidence="1">Plays a role in mitochondrial morphogenesis.</text>
</comment>
<dbReference type="Proteomes" id="UP000070412">
    <property type="component" value="Unassembled WGS sequence"/>
</dbReference>
<dbReference type="PANTHER" id="PTHR15099">
    <property type="entry name" value="PROTEIN PM1"/>
    <property type="match status" value="1"/>
</dbReference>
<evidence type="ECO:0000313" key="12">
    <source>
        <dbReference type="Proteomes" id="UP000070412"/>
    </source>
</evidence>
<comment type="similarity">
    <text evidence="3">Belongs to the TMEM11 family.</text>
</comment>
<dbReference type="AlphaFoldDB" id="A0A834RFW4"/>
<proteinExistence type="inferred from homology"/>
<name>A0A834RFW4_SARSC</name>
<reference evidence="11" key="3">
    <citation type="submission" date="2022-06" db="UniProtKB">
        <authorList>
            <consortium name="EnsemblMetazoa"/>
        </authorList>
    </citation>
    <scope>IDENTIFICATION</scope>
</reference>
<feature type="transmembrane region" description="Helical" evidence="9">
    <location>
        <begin position="199"/>
        <end position="218"/>
    </location>
</feature>
<organism evidence="10">
    <name type="scientific">Sarcoptes scabiei</name>
    <name type="common">Itch mite</name>
    <name type="synonym">Acarus scabiei</name>
    <dbReference type="NCBI Taxonomy" id="52283"/>
    <lineage>
        <taxon>Eukaryota</taxon>
        <taxon>Metazoa</taxon>
        <taxon>Ecdysozoa</taxon>
        <taxon>Arthropoda</taxon>
        <taxon>Chelicerata</taxon>
        <taxon>Arachnida</taxon>
        <taxon>Acari</taxon>
        <taxon>Acariformes</taxon>
        <taxon>Sarcoptiformes</taxon>
        <taxon>Astigmata</taxon>
        <taxon>Psoroptidia</taxon>
        <taxon>Sarcoptoidea</taxon>
        <taxon>Sarcoptidae</taxon>
        <taxon>Sarcoptinae</taxon>
        <taxon>Sarcoptes</taxon>
    </lineage>
</organism>
<dbReference type="InterPro" id="IPR026120">
    <property type="entry name" value="TMEM11"/>
</dbReference>
<evidence type="ECO:0000313" key="10">
    <source>
        <dbReference type="EMBL" id="KAF7495992.1"/>
    </source>
</evidence>
<evidence type="ECO:0000313" key="11">
    <source>
        <dbReference type="EnsemblMetazoa" id="KAF7495992.1"/>
    </source>
</evidence>
<evidence type="ECO:0000256" key="5">
    <source>
        <dbReference type="ARBA" id="ARBA00022792"/>
    </source>
</evidence>
<dbReference type="Pfam" id="PF14972">
    <property type="entry name" value="Mito_morph_reg"/>
    <property type="match status" value="1"/>
</dbReference>
<dbReference type="GO" id="GO:0005743">
    <property type="term" value="C:mitochondrial inner membrane"/>
    <property type="evidence" value="ECO:0007669"/>
    <property type="project" value="UniProtKB-SubCell"/>
</dbReference>
<keyword evidence="5" id="KW-0999">Mitochondrion inner membrane</keyword>
<keyword evidence="7" id="KW-0496">Mitochondrion</keyword>
<evidence type="ECO:0000256" key="9">
    <source>
        <dbReference type="SAM" id="Phobius"/>
    </source>
</evidence>
<sequence length="240" mass="27602">MIEDRFGQNLIVIREIFDGAHELFENELEQAFEFGCPTIVIEPCRLGEETARWIFFGEYIAKYSFISGIGSVLAFWLWPDKVLIPFSILGSSLVAHCVYLISWQQDICSHYRVEANPEEFLKIMSSNQCFDDNVSSKTSNEYPGSLSEGEVENVDDSKHAALNKNQSNPLEMVINTSVRKQKSPVVLCRRSQQEMKRNNIINMTVSILAIAFSFIRYFRTSLSDQKSIKFENFQWLKALI</sequence>
<reference evidence="12" key="1">
    <citation type="journal article" date="2020" name="PLoS Negl. Trop. Dis.">
        <title>High-quality nuclear genome for Sarcoptes scabiei-A critical resource for a neglected parasite.</title>
        <authorList>
            <person name="Korhonen P.K."/>
            <person name="Gasser R.B."/>
            <person name="Ma G."/>
            <person name="Wang T."/>
            <person name="Stroehlein A.J."/>
            <person name="Young N.D."/>
            <person name="Ang C.S."/>
            <person name="Fernando D.D."/>
            <person name="Lu H.C."/>
            <person name="Taylor S."/>
            <person name="Reynolds S.L."/>
            <person name="Mofiz E."/>
            <person name="Najaraj S.H."/>
            <person name="Gowda H."/>
            <person name="Madugundu A."/>
            <person name="Renuse S."/>
            <person name="Holt D."/>
            <person name="Pandey A."/>
            <person name="Papenfuss A.T."/>
            <person name="Fischer K."/>
        </authorList>
    </citation>
    <scope>NUCLEOTIDE SEQUENCE [LARGE SCALE GENOMIC DNA]</scope>
</reference>
<evidence type="ECO:0000256" key="4">
    <source>
        <dbReference type="ARBA" id="ARBA00022692"/>
    </source>
</evidence>